<organism evidence="2 3">
    <name type="scientific">Forsythia ovata</name>
    <dbReference type="NCBI Taxonomy" id="205694"/>
    <lineage>
        <taxon>Eukaryota</taxon>
        <taxon>Viridiplantae</taxon>
        <taxon>Streptophyta</taxon>
        <taxon>Embryophyta</taxon>
        <taxon>Tracheophyta</taxon>
        <taxon>Spermatophyta</taxon>
        <taxon>Magnoliopsida</taxon>
        <taxon>eudicotyledons</taxon>
        <taxon>Gunneridae</taxon>
        <taxon>Pentapetalae</taxon>
        <taxon>asterids</taxon>
        <taxon>lamiids</taxon>
        <taxon>Lamiales</taxon>
        <taxon>Oleaceae</taxon>
        <taxon>Forsythieae</taxon>
        <taxon>Forsythia</taxon>
    </lineage>
</organism>
<evidence type="ECO:0000313" key="1">
    <source>
        <dbReference type="EMBL" id="KAL2455299.1"/>
    </source>
</evidence>
<evidence type="ECO:0000313" key="3">
    <source>
        <dbReference type="Proteomes" id="UP001604277"/>
    </source>
</evidence>
<name>A0ABD1RZ33_9LAMI</name>
<dbReference type="EMBL" id="JBFOLJ010000011">
    <property type="protein sequence ID" value="KAL2493706.1"/>
    <property type="molecule type" value="Genomic_DNA"/>
</dbReference>
<accession>A0ABD1RZ33</accession>
<comment type="caution">
    <text evidence="2">The sequence shown here is derived from an EMBL/GenBank/DDBJ whole genome shotgun (WGS) entry which is preliminary data.</text>
</comment>
<sequence>MDDDDEVSPFSKRIRLCSMPHNFVMQEICKYEGRRDPYDHLLNYHANMEIFEATPALKCKASPRLCKEVLLDAPSAAGWVGDPSPVAIHLWPLKWVDILL</sequence>
<dbReference type="Proteomes" id="UP001604277">
    <property type="component" value="Unassembled WGS sequence"/>
</dbReference>
<gene>
    <name evidence="2" type="ORF">Fot_37463</name>
    <name evidence="1" type="ORF">Fot_57656</name>
</gene>
<protein>
    <submittedName>
        <fullName evidence="2">Uncharacterized protein</fullName>
    </submittedName>
</protein>
<keyword evidence="3" id="KW-1185">Reference proteome</keyword>
<reference evidence="2" key="1">
    <citation type="submission" date="2024-07" db="EMBL/GenBank/DDBJ databases">
        <title>Two chromosome-level genome assemblies of Korean endemic species Abeliophyllum distichum and Forsythia ovata (Oleaceae).</title>
        <authorList>
            <person name="Mun J.H."/>
        </authorList>
    </citation>
    <scope>NUCLEOTIDE SEQUENCE</scope>
    <source>
        <strain evidence="2">KNKB202402200001</strain>
        <tissue evidence="2">Leaf</tissue>
    </source>
</reference>
<proteinExistence type="predicted"/>
<evidence type="ECO:0000313" key="2">
    <source>
        <dbReference type="EMBL" id="KAL2493706.1"/>
    </source>
</evidence>
<dbReference type="AlphaFoldDB" id="A0ABD1RZ33"/>
<dbReference type="EMBL" id="JBFOLJ010000123">
    <property type="protein sequence ID" value="KAL2455299.1"/>
    <property type="molecule type" value="Genomic_DNA"/>
</dbReference>
<reference evidence="3" key="2">
    <citation type="submission" date="2024-07" db="EMBL/GenBank/DDBJ databases">
        <title>Two chromosome-level genome assemblies of Korean endemic species Abeliophyllum distichum and Forsythia ovata (Oleaceae).</title>
        <authorList>
            <person name="Jang H."/>
        </authorList>
    </citation>
    <scope>NUCLEOTIDE SEQUENCE [LARGE SCALE GENOMIC DNA]</scope>
</reference>